<sequence>MELELYGVDDKFYSKLDQEDALLGSYPVDDGCRIHVRTLPGTLPRPTIHLAIQQALAGLCPQS</sequence>
<evidence type="ECO:0000313" key="2">
    <source>
        <dbReference type="Ensembl" id="ENSTGEP00000016616.1"/>
    </source>
</evidence>
<proteinExistence type="predicted"/>
<feature type="domain" description="Ubiquitin-like" evidence="1">
    <location>
        <begin position="1"/>
        <end position="37"/>
    </location>
</feature>
<dbReference type="Pfam" id="PF14560">
    <property type="entry name" value="Ubiquitin_2"/>
    <property type="match status" value="1"/>
</dbReference>
<reference evidence="2" key="2">
    <citation type="submission" date="2025-09" db="UniProtKB">
        <authorList>
            <consortium name="Ensembl"/>
        </authorList>
    </citation>
    <scope>IDENTIFICATION</scope>
</reference>
<evidence type="ECO:0000259" key="1">
    <source>
        <dbReference type="Pfam" id="PF14560"/>
    </source>
</evidence>
<dbReference type="Proteomes" id="UP000694411">
    <property type="component" value="Unassembled WGS sequence"/>
</dbReference>
<dbReference type="Ensembl" id="ENSTGET00000019867.1">
    <property type="protein sequence ID" value="ENSTGEP00000016616.1"/>
    <property type="gene ID" value="ENSTGEG00000013441.1"/>
</dbReference>
<dbReference type="AlphaFoldDB" id="A0A8D2F961"/>
<keyword evidence="3" id="KW-1185">Reference proteome</keyword>
<dbReference type="InterPro" id="IPR000626">
    <property type="entry name" value="Ubiquitin-like_dom"/>
</dbReference>
<dbReference type="InterPro" id="IPR029071">
    <property type="entry name" value="Ubiquitin-like_domsf"/>
</dbReference>
<protein>
    <recommendedName>
        <fullName evidence="1">Ubiquitin-like domain-containing protein</fullName>
    </recommendedName>
</protein>
<dbReference type="SUPFAM" id="SSF54236">
    <property type="entry name" value="Ubiquitin-like"/>
    <property type="match status" value="1"/>
</dbReference>
<reference evidence="2" key="1">
    <citation type="submission" date="2025-08" db="UniProtKB">
        <authorList>
            <consortium name="Ensembl"/>
        </authorList>
    </citation>
    <scope>IDENTIFICATION</scope>
</reference>
<dbReference type="Gene3D" id="3.10.20.90">
    <property type="entry name" value="Phosphatidylinositol 3-kinase Catalytic Subunit, Chain A, domain 1"/>
    <property type="match status" value="1"/>
</dbReference>
<evidence type="ECO:0000313" key="3">
    <source>
        <dbReference type="Proteomes" id="UP000694411"/>
    </source>
</evidence>
<accession>A0A8D2F961</accession>
<name>A0A8D2F961_THEGE</name>
<organism evidence="2 3">
    <name type="scientific">Theropithecus gelada</name>
    <name type="common">Gelada baboon</name>
    <dbReference type="NCBI Taxonomy" id="9565"/>
    <lineage>
        <taxon>Eukaryota</taxon>
        <taxon>Metazoa</taxon>
        <taxon>Chordata</taxon>
        <taxon>Craniata</taxon>
        <taxon>Vertebrata</taxon>
        <taxon>Euteleostomi</taxon>
        <taxon>Mammalia</taxon>
        <taxon>Eutheria</taxon>
        <taxon>Euarchontoglires</taxon>
        <taxon>Primates</taxon>
        <taxon>Haplorrhini</taxon>
        <taxon>Catarrhini</taxon>
        <taxon>Cercopithecidae</taxon>
        <taxon>Cercopithecinae</taxon>
        <taxon>Theropithecus</taxon>
    </lineage>
</organism>